<reference evidence="2 3" key="1">
    <citation type="submission" date="2013-12" db="EMBL/GenBank/DDBJ databases">
        <title>Draft genome of the parsitic nematode Ancylostoma duodenale.</title>
        <authorList>
            <person name="Mitreva M."/>
        </authorList>
    </citation>
    <scope>NUCLEOTIDE SEQUENCE [LARGE SCALE GENOMIC DNA]</scope>
    <source>
        <strain evidence="2 3">Zhejiang</strain>
    </source>
</reference>
<protein>
    <submittedName>
        <fullName evidence="2">Uncharacterized protein</fullName>
    </submittedName>
</protein>
<dbReference type="EMBL" id="KN734210">
    <property type="protein sequence ID" value="KIH57581.1"/>
    <property type="molecule type" value="Genomic_DNA"/>
</dbReference>
<sequence>MTKIMDSIMGTTFEDEDRIKVERLTLRQTLLEFIDKKINEGVLKETAKYKSSTSKTAINRRRRKAEKEAEEALEEKKKRNDGDKSLQALILSRQSERASSMDSFFDSLAAKYGGKEKKRSKK</sequence>
<keyword evidence="3" id="KW-1185">Reference proteome</keyword>
<dbReference type="GO" id="GO:0005737">
    <property type="term" value="C:cytoplasm"/>
    <property type="evidence" value="ECO:0007669"/>
    <property type="project" value="TreeGrafter"/>
</dbReference>
<evidence type="ECO:0000313" key="3">
    <source>
        <dbReference type="Proteomes" id="UP000054047"/>
    </source>
</evidence>
<evidence type="ECO:0000313" key="2">
    <source>
        <dbReference type="EMBL" id="KIH57581.1"/>
    </source>
</evidence>
<dbReference type="GO" id="GO:0031072">
    <property type="term" value="F:heat shock protein binding"/>
    <property type="evidence" value="ECO:0007669"/>
    <property type="project" value="TreeGrafter"/>
</dbReference>
<dbReference type="PANTHER" id="PTHR44144">
    <property type="entry name" value="DNAJ HOMOLOG SUBFAMILY C MEMBER 9"/>
    <property type="match status" value="1"/>
</dbReference>
<evidence type="ECO:0000256" key="1">
    <source>
        <dbReference type="SAM" id="MobiDB-lite"/>
    </source>
</evidence>
<dbReference type="InterPro" id="IPR052594">
    <property type="entry name" value="J_domain-containing_protein"/>
</dbReference>
<accession>A0A0C2GKH1</accession>
<gene>
    <name evidence="2" type="ORF">ANCDUO_12226</name>
</gene>
<organism evidence="2 3">
    <name type="scientific">Ancylostoma duodenale</name>
    <dbReference type="NCBI Taxonomy" id="51022"/>
    <lineage>
        <taxon>Eukaryota</taxon>
        <taxon>Metazoa</taxon>
        <taxon>Ecdysozoa</taxon>
        <taxon>Nematoda</taxon>
        <taxon>Chromadorea</taxon>
        <taxon>Rhabditida</taxon>
        <taxon>Rhabditina</taxon>
        <taxon>Rhabditomorpha</taxon>
        <taxon>Strongyloidea</taxon>
        <taxon>Ancylostomatidae</taxon>
        <taxon>Ancylostomatinae</taxon>
        <taxon>Ancylostoma</taxon>
    </lineage>
</organism>
<dbReference type="GO" id="GO:0005634">
    <property type="term" value="C:nucleus"/>
    <property type="evidence" value="ECO:0007669"/>
    <property type="project" value="TreeGrafter"/>
</dbReference>
<dbReference type="PANTHER" id="PTHR44144:SF1">
    <property type="entry name" value="DNAJ HOMOLOG SUBFAMILY C MEMBER 9"/>
    <property type="match status" value="1"/>
</dbReference>
<name>A0A0C2GKH1_9BILA</name>
<feature type="compositionally biased region" description="Basic and acidic residues" evidence="1">
    <location>
        <begin position="74"/>
        <end position="84"/>
    </location>
</feature>
<feature type="region of interest" description="Disordered" evidence="1">
    <location>
        <begin position="49"/>
        <end position="86"/>
    </location>
</feature>
<dbReference type="Proteomes" id="UP000054047">
    <property type="component" value="Unassembled WGS sequence"/>
</dbReference>
<proteinExistence type="predicted"/>
<dbReference type="OrthoDB" id="110024at2759"/>
<dbReference type="AlphaFoldDB" id="A0A0C2GKH1"/>